<accession>A0ABZ0DEP5</accession>
<dbReference type="GeneID" id="95582575"/>
<dbReference type="Proteomes" id="UP001304534">
    <property type="component" value="Chromosome"/>
</dbReference>
<dbReference type="EMBL" id="CP103840">
    <property type="protein sequence ID" value="WOB26778.1"/>
    <property type="molecule type" value="Genomic_DNA"/>
</dbReference>
<reference evidence="2 3" key="1">
    <citation type="submission" date="2022-08" db="EMBL/GenBank/DDBJ databases">
        <title>Whole genome sequencing-based tracing of a 2022 introduction and outbreak of Xanthomonas hortorum pv. pelargonii.</title>
        <authorList>
            <person name="Iruegas-Bocardo F."/>
            <person name="Weisberg A.K."/>
            <person name="Riutta E.R."/>
            <person name="Kilday K."/>
            <person name="Bonkowski J.C."/>
            <person name="Creswell T."/>
            <person name="Daughtrey M.L."/>
            <person name="Rane K."/>
            <person name="Grunwald N.J."/>
            <person name="Chang J.H."/>
            <person name="Putnam M.L."/>
        </authorList>
    </citation>
    <scope>NUCLEOTIDE SEQUENCE [LARGE SCALE GENOMIC DNA]</scope>
    <source>
        <strain evidence="2 3">22-325</strain>
    </source>
</reference>
<feature type="chain" id="PRO_5046841956" description="DUF4369 domain-containing protein" evidence="1">
    <location>
        <begin position="24"/>
        <end position="161"/>
    </location>
</feature>
<keyword evidence="1" id="KW-0732">Signal</keyword>
<feature type="signal peptide" evidence="1">
    <location>
        <begin position="1"/>
        <end position="23"/>
    </location>
</feature>
<dbReference type="RefSeq" id="WP_316689970.1">
    <property type="nucleotide sequence ID" value="NZ_CP103837.1"/>
</dbReference>
<protein>
    <recommendedName>
        <fullName evidence="4">DUF4369 domain-containing protein</fullName>
    </recommendedName>
</protein>
<sequence>MKSIFNWILAVTLAAIGTSVVFAQAPKPEYAVAAFGGLLTGTDRGEWIGRLQFTDAAGKTHSLLEENVLDIVKNEQGIFVFTGLLHVGLNEGALYAVKRDTHGVVGAQLVNRLPGAPSQIHLQPDGRTSFLVFTGKFDVQQREIYECYSLTGNAVSRGSGC</sequence>
<organism evidence="2 3">
    <name type="scientific">Xanthomonas dyei</name>
    <dbReference type="NCBI Taxonomy" id="743699"/>
    <lineage>
        <taxon>Bacteria</taxon>
        <taxon>Pseudomonadati</taxon>
        <taxon>Pseudomonadota</taxon>
        <taxon>Gammaproteobacteria</taxon>
        <taxon>Lysobacterales</taxon>
        <taxon>Lysobacteraceae</taxon>
        <taxon>Xanthomonas</taxon>
    </lineage>
</organism>
<evidence type="ECO:0000313" key="3">
    <source>
        <dbReference type="Proteomes" id="UP001304534"/>
    </source>
</evidence>
<evidence type="ECO:0000313" key="2">
    <source>
        <dbReference type="EMBL" id="WOB26778.1"/>
    </source>
</evidence>
<evidence type="ECO:0008006" key="4">
    <source>
        <dbReference type="Google" id="ProtNLM"/>
    </source>
</evidence>
<keyword evidence="3" id="KW-1185">Reference proteome</keyword>
<gene>
    <name evidence="2" type="ORF">NYR99_01855</name>
</gene>
<proteinExistence type="predicted"/>
<name>A0ABZ0DEP5_9XANT</name>
<evidence type="ECO:0000256" key="1">
    <source>
        <dbReference type="SAM" id="SignalP"/>
    </source>
</evidence>